<organism evidence="1 2">
    <name type="scientific">Phrynocephalus forsythii</name>
    <dbReference type="NCBI Taxonomy" id="171643"/>
    <lineage>
        <taxon>Eukaryota</taxon>
        <taxon>Metazoa</taxon>
        <taxon>Chordata</taxon>
        <taxon>Craniata</taxon>
        <taxon>Vertebrata</taxon>
        <taxon>Euteleostomi</taxon>
        <taxon>Lepidosauria</taxon>
        <taxon>Squamata</taxon>
        <taxon>Bifurcata</taxon>
        <taxon>Unidentata</taxon>
        <taxon>Episquamata</taxon>
        <taxon>Toxicofera</taxon>
        <taxon>Iguania</taxon>
        <taxon>Acrodonta</taxon>
        <taxon>Agamidae</taxon>
        <taxon>Agaminae</taxon>
        <taxon>Phrynocephalus</taxon>
    </lineage>
</organism>
<dbReference type="Proteomes" id="UP001142489">
    <property type="component" value="Unassembled WGS sequence"/>
</dbReference>
<evidence type="ECO:0000313" key="2">
    <source>
        <dbReference type="Proteomes" id="UP001142489"/>
    </source>
</evidence>
<dbReference type="AlphaFoldDB" id="A0A9Q1APX7"/>
<protein>
    <submittedName>
        <fullName evidence="1">Uncharacterized protein</fullName>
    </submittedName>
</protein>
<evidence type="ECO:0000313" key="1">
    <source>
        <dbReference type="EMBL" id="KAJ7303194.1"/>
    </source>
</evidence>
<dbReference type="EMBL" id="JAPFRF010000024">
    <property type="protein sequence ID" value="KAJ7303194.1"/>
    <property type="molecule type" value="Genomic_DNA"/>
</dbReference>
<gene>
    <name evidence="1" type="ORF">JRQ81_012128</name>
</gene>
<comment type="caution">
    <text evidence="1">The sequence shown here is derived from an EMBL/GenBank/DDBJ whole genome shotgun (WGS) entry which is preliminary data.</text>
</comment>
<accession>A0A9Q1APX7</accession>
<reference evidence="1" key="1">
    <citation type="journal article" date="2023" name="DNA Res.">
        <title>Chromosome-level genome assembly of Phrynocephalus forsythii using third-generation DNA sequencing and Hi-C analysis.</title>
        <authorList>
            <person name="Qi Y."/>
            <person name="Zhao W."/>
            <person name="Zhao Y."/>
            <person name="Niu C."/>
            <person name="Cao S."/>
            <person name="Zhang Y."/>
        </authorList>
    </citation>
    <scope>NUCLEOTIDE SEQUENCE</scope>
    <source>
        <tissue evidence="1">Muscle</tissue>
    </source>
</reference>
<name>A0A9Q1APX7_9SAUR</name>
<proteinExistence type="predicted"/>
<sequence length="142" mass="15613">MWGQDELFIDLVYYNIVQDRSAQVHSGSPPGEKVPLKNRPRVGGATLPGVGMTLALSVESSLLPDDGVKAEEMQGSLVDLDLSRCGFSHQMTGGKREMCPLWRYLYTKSLTIQALGELSQRREVPPQKSPTNALCVRNVLPS</sequence>
<keyword evidence="2" id="KW-1185">Reference proteome</keyword>